<dbReference type="InterPro" id="IPR006652">
    <property type="entry name" value="Kelch_1"/>
</dbReference>
<sequence length="652" mass="74356">MEWEERWRREKERRKKAMEEGGERFEEENRKLRWIKAFNDRRMGLKGKEETENMRNEKEEMERVENTKGGAWKCGTPIYPREIFRTLQKLRQCSLLTDLILSVDSGLSFQAHFLVMAAVSSVLQQKLQERDMEKPKEMFLCLVPEVSGLGLSAVLEFAYTGTITGLTRESLAEIQTLQFQAALSLCLQFLEQQMDIHNCLDVVAFAEAYMIGDLLEKAEDFILIHFHEVAATQKFLDLSANKLMGLLHRDDLCTPSELAVFQAVVAWIEADPAARMPLACQLMAGVRFPLMTFREFCEVRAIDLHMECVVDDGAELYRSALREFGFGGAEGSEVQHRVRRPKDALVVVGGDQLNLDNGRRLPSRQLWFANSLRSGMGLVKEIEWRMLGEMPEHARFRHGVGVLDGKLYVAGGCHYYSKADTMKSAYRYNPFKNSWEKLPDMHEYRSNFMVVVRGDSLYAIGGDRNLNTNLDSTKLYNLNYFEHPLDQPLSGHAASIWRGEIFISGGFNCSYECLVSMLVYHPEQGTTYLADMTHDRAQHCMETLADRIWVAGGVCNLRKFYTDQLACESYDPIGDSWTAFSPLTLSHVGAASVVLEGKIYILGGYCQEDYSEARLVHRYDPGTQRWENMGKMAGPITDIRACLLHLPAELRQ</sequence>
<reference evidence="5" key="2">
    <citation type="submission" date="2025-08" db="UniProtKB">
        <authorList>
            <consortium name="Ensembl"/>
        </authorList>
    </citation>
    <scope>IDENTIFICATION</scope>
</reference>
<dbReference type="InterPro" id="IPR015915">
    <property type="entry name" value="Kelch-typ_b-propeller"/>
</dbReference>
<evidence type="ECO:0000313" key="6">
    <source>
        <dbReference type="Proteomes" id="UP000314983"/>
    </source>
</evidence>
<keyword evidence="2" id="KW-0677">Repeat</keyword>
<protein>
    <recommendedName>
        <fullName evidence="4">BTB domain-containing protein</fullName>
    </recommendedName>
</protein>
<dbReference type="InterPro" id="IPR017096">
    <property type="entry name" value="BTB-kelch_protein"/>
</dbReference>
<feature type="compositionally biased region" description="Basic and acidic residues" evidence="3">
    <location>
        <begin position="1"/>
        <end position="10"/>
    </location>
</feature>
<dbReference type="Gene3D" id="3.30.710.10">
    <property type="entry name" value="Potassium Channel Kv1.1, Chain A"/>
    <property type="match status" value="1"/>
</dbReference>
<accession>A0AAY5EUV7</accession>
<dbReference type="AlphaFoldDB" id="A0AAY5EUV7"/>
<gene>
    <name evidence="5" type="primary">si:ch211-63p21.8</name>
</gene>
<dbReference type="PANTHER" id="PTHR45632:SF14">
    <property type="entry name" value="KELCH-LIKE PROTEIN 33"/>
    <property type="match status" value="1"/>
</dbReference>
<dbReference type="SMART" id="SM00612">
    <property type="entry name" value="Kelch"/>
    <property type="match status" value="5"/>
</dbReference>
<dbReference type="Gene3D" id="2.120.10.80">
    <property type="entry name" value="Kelch-type beta propeller"/>
    <property type="match status" value="2"/>
</dbReference>
<dbReference type="GeneTree" id="ENSGT00940000164143"/>
<feature type="region of interest" description="Disordered" evidence="3">
    <location>
        <begin position="1"/>
        <end position="23"/>
    </location>
</feature>
<evidence type="ECO:0000259" key="4">
    <source>
        <dbReference type="PROSITE" id="PS50097"/>
    </source>
</evidence>
<dbReference type="SUPFAM" id="SSF54695">
    <property type="entry name" value="POZ domain"/>
    <property type="match status" value="1"/>
</dbReference>
<dbReference type="InterPro" id="IPR011705">
    <property type="entry name" value="BACK"/>
</dbReference>
<proteinExistence type="predicted"/>
<dbReference type="FunFam" id="1.25.40.420:FF:000001">
    <property type="entry name" value="Kelch-like family member 12"/>
    <property type="match status" value="1"/>
</dbReference>
<evidence type="ECO:0000256" key="1">
    <source>
        <dbReference type="ARBA" id="ARBA00022441"/>
    </source>
</evidence>
<dbReference type="SUPFAM" id="SSF117281">
    <property type="entry name" value="Kelch motif"/>
    <property type="match status" value="1"/>
</dbReference>
<dbReference type="PIRSF" id="PIRSF037037">
    <property type="entry name" value="Kelch-like_protein_gigaxonin"/>
    <property type="match status" value="1"/>
</dbReference>
<keyword evidence="1" id="KW-0880">Kelch repeat</keyword>
<reference evidence="5 6" key="1">
    <citation type="submission" date="2020-05" db="EMBL/GenBank/DDBJ databases">
        <title>Electrophorus electricus (electric eel) genome, fEleEle1, primary haplotype.</title>
        <authorList>
            <person name="Myers G."/>
            <person name="Meyer A."/>
            <person name="Fedrigo O."/>
            <person name="Formenti G."/>
            <person name="Rhie A."/>
            <person name="Tracey A."/>
            <person name="Sims Y."/>
            <person name="Jarvis E.D."/>
        </authorList>
    </citation>
    <scope>NUCLEOTIDE SEQUENCE [LARGE SCALE GENOMIC DNA]</scope>
</reference>
<evidence type="ECO:0000313" key="5">
    <source>
        <dbReference type="Ensembl" id="ENSEEEP00000060535.1"/>
    </source>
</evidence>
<name>A0AAY5EUV7_ELEEL</name>
<evidence type="ECO:0000256" key="3">
    <source>
        <dbReference type="SAM" id="MobiDB-lite"/>
    </source>
</evidence>
<dbReference type="Pfam" id="PF01344">
    <property type="entry name" value="Kelch_1"/>
    <property type="match status" value="2"/>
</dbReference>
<dbReference type="InterPro" id="IPR000210">
    <property type="entry name" value="BTB/POZ_dom"/>
</dbReference>
<dbReference type="Gene3D" id="1.25.40.420">
    <property type="match status" value="1"/>
</dbReference>
<dbReference type="PROSITE" id="PS50097">
    <property type="entry name" value="BTB"/>
    <property type="match status" value="1"/>
</dbReference>
<organism evidence="5 6">
    <name type="scientific">Electrophorus electricus</name>
    <name type="common">Electric eel</name>
    <name type="synonym">Gymnotus electricus</name>
    <dbReference type="NCBI Taxonomy" id="8005"/>
    <lineage>
        <taxon>Eukaryota</taxon>
        <taxon>Metazoa</taxon>
        <taxon>Chordata</taxon>
        <taxon>Craniata</taxon>
        <taxon>Vertebrata</taxon>
        <taxon>Euteleostomi</taxon>
        <taxon>Actinopterygii</taxon>
        <taxon>Neopterygii</taxon>
        <taxon>Teleostei</taxon>
        <taxon>Ostariophysi</taxon>
        <taxon>Gymnotiformes</taxon>
        <taxon>Gymnotoidei</taxon>
        <taxon>Gymnotidae</taxon>
        <taxon>Electrophorus</taxon>
    </lineage>
</organism>
<dbReference type="Pfam" id="PF00651">
    <property type="entry name" value="BTB"/>
    <property type="match status" value="1"/>
</dbReference>
<dbReference type="Pfam" id="PF07707">
    <property type="entry name" value="BACK"/>
    <property type="match status" value="1"/>
</dbReference>
<dbReference type="SMART" id="SM00875">
    <property type="entry name" value="BACK"/>
    <property type="match status" value="1"/>
</dbReference>
<dbReference type="InterPro" id="IPR011333">
    <property type="entry name" value="SKP1/BTB/POZ_sf"/>
</dbReference>
<evidence type="ECO:0000256" key="2">
    <source>
        <dbReference type="ARBA" id="ARBA00022737"/>
    </source>
</evidence>
<reference evidence="5" key="3">
    <citation type="submission" date="2025-09" db="UniProtKB">
        <authorList>
            <consortium name="Ensembl"/>
        </authorList>
    </citation>
    <scope>IDENTIFICATION</scope>
</reference>
<dbReference type="Proteomes" id="UP000314983">
    <property type="component" value="Chromosome 9"/>
</dbReference>
<dbReference type="Ensembl" id="ENSEEET00000063390.1">
    <property type="protein sequence ID" value="ENSEEEP00000060535.1"/>
    <property type="gene ID" value="ENSEEEG00000027923.1"/>
</dbReference>
<feature type="domain" description="BTB" evidence="4">
    <location>
        <begin position="97"/>
        <end position="163"/>
    </location>
</feature>
<dbReference type="PANTHER" id="PTHR45632">
    <property type="entry name" value="LD33804P"/>
    <property type="match status" value="1"/>
</dbReference>
<keyword evidence="6" id="KW-1185">Reference proteome</keyword>